<keyword evidence="11" id="KW-1185">Reference proteome</keyword>
<feature type="transmembrane region" description="Helical" evidence="8">
    <location>
        <begin position="69"/>
        <end position="90"/>
    </location>
</feature>
<dbReference type="GO" id="GO:0005886">
    <property type="term" value="C:plasma membrane"/>
    <property type="evidence" value="ECO:0007669"/>
    <property type="project" value="UniProtKB-SubCell"/>
</dbReference>
<dbReference type="InterPro" id="IPR038731">
    <property type="entry name" value="RgtA/B/C-like"/>
</dbReference>
<evidence type="ECO:0000256" key="8">
    <source>
        <dbReference type="SAM" id="Phobius"/>
    </source>
</evidence>
<name>A0A2W7TU13_9FLAO</name>
<dbReference type="PANTHER" id="PTHR33908">
    <property type="entry name" value="MANNOSYLTRANSFERASE YKCB-RELATED"/>
    <property type="match status" value="1"/>
</dbReference>
<evidence type="ECO:0000313" key="10">
    <source>
        <dbReference type="EMBL" id="PZX92220.1"/>
    </source>
</evidence>
<dbReference type="RefSeq" id="WP_111411283.1">
    <property type="nucleotide sequence ID" value="NZ_QKXH01000012.1"/>
</dbReference>
<feature type="transmembrane region" description="Helical" evidence="8">
    <location>
        <begin position="147"/>
        <end position="178"/>
    </location>
</feature>
<evidence type="ECO:0000259" key="9">
    <source>
        <dbReference type="Pfam" id="PF13231"/>
    </source>
</evidence>
<feature type="transmembrane region" description="Helical" evidence="8">
    <location>
        <begin position="319"/>
        <end position="337"/>
    </location>
</feature>
<keyword evidence="5 8" id="KW-0812">Transmembrane</keyword>
<sequence>MNKKTVLLLGFIILKFVLQYSLISSDYDLQRDEYLHLDQAHHLAWGYLSVPPFTSWISYLIYLLGNSVFWIKFFPALFGALTIVVVWKTIEELKGSLFALILGATCVFFSALLRLNTLYQPNSFDVLCWTTFYFILIKYINSENTKWLFIGAIVFAFGFLNKYNIGFLIIGLIPALLLTEERKIFAQPKLYVALVLGLLLIAPNLLWQYRNGFPVIHHLKELADTQLVYVDRLEFLKSQLLFFIGSFIVIVSGWLALLLYKPFRKYRLFFWSIVFTLAVFMYLKAKDYYAIGLYPIYIAFGSVYLGNQLKEGWKRYLQPVLIILPILLFIPMYNAFFPNKSPEYIVNHAKKYQKFGLLHWEDGKDHLLPQDFADMLGWKELAIKVDSVAGTLPDLEHTLILCDNYGQAGAINYYTTNKKVVAHSFNADYINWLPLGMKIKDVILVKEDDDEDKERKTEIPLFDTVYLAGKRINKFAREPEISIYVLRGAKVDVNKRIKDEMEEKKNYDE</sequence>
<protein>
    <submittedName>
        <fullName evidence="10">Glycosyl transferase</fullName>
    </submittedName>
</protein>
<evidence type="ECO:0000313" key="11">
    <source>
        <dbReference type="Proteomes" id="UP000249177"/>
    </source>
</evidence>
<keyword evidence="7 8" id="KW-0472">Membrane</keyword>
<feature type="transmembrane region" description="Helical" evidence="8">
    <location>
        <begin position="240"/>
        <end position="259"/>
    </location>
</feature>
<keyword evidence="3" id="KW-0328">Glycosyltransferase</keyword>
<accession>A0A2W7TU13</accession>
<dbReference type="AlphaFoldDB" id="A0A2W7TU13"/>
<dbReference type="PANTHER" id="PTHR33908:SF11">
    <property type="entry name" value="MEMBRANE PROTEIN"/>
    <property type="match status" value="1"/>
</dbReference>
<proteinExistence type="predicted"/>
<reference evidence="10 11" key="1">
    <citation type="submission" date="2018-06" db="EMBL/GenBank/DDBJ databases">
        <title>Flavobacterium sp IMCC34762, genome.</title>
        <authorList>
            <person name="Joung Y."/>
            <person name="Cho J."/>
            <person name="Song J."/>
        </authorList>
    </citation>
    <scope>NUCLEOTIDE SEQUENCE [LARGE SCALE GENOMIC DNA]</scope>
    <source>
        <strain evidence="10 11">IMCC34762</strain>
    </source>
</reference>
<keyword evidence="4 10" id="KW-0808">Transferase</keyword>
<comment type="subcellular location">
    <subcellularLocation>
        <location evidence="1">Cell membrane</location>
        <topology evidence="1">Multi-pass membrane protein</topology>
    </subcellularLocation>
</comment>
<keyword evidence="2" id="KW-1003">Cell membrane</keyword>
<dbReference type="OrthoDB" id="9813729at2"/>
<feature type="domain" description="Glycosyltransferase RgtA/B/C/D-like" evidence="9">
    <location>
        <begin position="50"/>
        <end position="207"/>
    </location>
</feature>
<dbReference type="GO" id="GO:0016763">
    <property type="term" value="F:pentosyltransferase activity"/>
    <property type="evidence" value="ECO:0007669"/>
    <property type="project" value="TreeGrafter"/>
</dbReference>
<evidence type="ECO:0000256" key="7">
    <source>
        <dbReference type="ARBA" id="ARBA00023136"/>
    </source>
</evidence>
<evidence type="ECO:0000256" key="2">
    <source>
        <dbReference type="ARBA" id="ARBA00022475"/>
    </source>
</evidence>
<evidence type="ECO:0000256" key="1">
    <source>
        <dbReference type="ARBA" id="ARBA00004651"/>
    </source>
</evidence>
<keyword evidence="6 8" id="KW-1133">Transmembrane helix</keyword>
<evidence type="ECO:0000256" key="5">
    <source>
        <dbReference type="ARBA" id="ARBA00022692"/>
    </source>
</evidence>
<dbReference type="EMBL" id="QKXH01000012">
    <property type="protein sequence ID" value="PZX92220.1"/>
    <property type="molecule type" value="Genomic_DNA"/>
</dbReference>
<feature type="transmembrane region" description="Helical" evidence="8">
    <location>
        <begin position="289"/>
        <end position="307"/>
    </location>
</feature>
<dbReference type="Proteomes" id="UP000249177">
    <property type="component" value="Unassembled WGS sequence"/>
</dbReference>
<gene>
    <name evidence="10" type="ORF">DOS84_16930</name>
</gene>
<organism evidence="10 11">
    <name type="scientific">Flavobacterium aquariorum</name>
    <dbReference type="NCBI Taxonomy" id="2217670"/>
    <lineage>
        <taxon>Bacteria</taxon>
        <taxon>Pseudomonadati</taxon>
        <taxon>Bacteroidota</taxon>
        <taxon>Flavobacteriia</taxon>
        <taxon>Flavobacteriales</taxon>
        <taxon>Flavobacteriaceae</taxon>
        <taxon>Flavobacterium</taxon>
    </lineage>
</organism>
<dbReference type="InterPro" id="IPR050297">
    <property type="entry name" value="LipidA_mod_glycosyltrf_83"/>
</dbReference>
<evidence type="ECO:0000256" key="3">
    <source>
        <dbReference type="ARBA" id="ARBA00022676"/>
    </source>
</evidence>
<evidence type="ECO:0000256" key="4">
    <source>
        <dbReference type="ARBA" id="ARBA00022679"/>
    </source>
</evidence>
<comment type="caution">
    <text evidence="10">The sequence shown here is derived from an EMBL/GenBank/DDBJ whole genome shotgun (WGS) entry which is preliminary data.</text>
</comment>
<feature type="transmembrane region" description="Helical" evidence="8">
    <location>
        <begin position="190"/>
        <end position="209"/>
    </location>
</feature>
<feature type="transmembrane region" description="Helical" evidence="8">
    <location>
        <begin position="96"/>
        <end position="115"/>
    </location>
</feature>
<evidence type="ECO:0000256" key="6">
    <source>
        <dbReference type="ARBA" id="ARBA00022989"/>
    </source>
</evidence>
<feature type="transmembrane region" description="Helical" evidence="8">
    <location>
        <begin position="43"/>
        <end position="62"/>
    </location>
</feature>
<feature type="transmembrane region" description="Helical" evidence="8">
    <location>
        <begin position="122"/>
        <end position="141"/>
    </location>
</feature>
<dbReference type="GO" id="GO:0009103">
    <property type="term" value="P:lipopolysaccharide biosynthetic process"/>
    <property type="evidence" value="ECO:0007669"/>
    <property type="project" value="UniProtKB-ARBA"/>
</dbReference>
<dbReference type="Pfam" id="PF13231">
    <property type="entry name" value="PMT_2"/>
    <property type="match status" value="1"/>
</dbReference>
<feature type="transmembrane region" description="Helical" evidence="8">
    <location>
        <begin position="266"/>
        <end position="283"/>
    </location>
</feature>